<dbReference type="Proteomes" id="UP000515369">
    <property type="component" value="Chromosome"/>
</dbReference>
<organism evidence="1 2">
    <name type="scientific">Spirosoma foliorum</name>
    <dbReference type="NCBI Taxonomy" id="2710596"/>
    <lineage>
        <taxon>Bacteria</taxon>
        <taxon>Pseudomonadati</taxon>
        <taxon>Bacteroidota</taxon>
        <taxon>Cytophagia</taxon>
        <taxon>Cytophagales</taxon>
        <taxon>Cytophagaceae</taxon>
        <taxon>Spirosoma</taxon>
    </lineage>
</organism>
<gene>
    <name evidence="1" type="ORF">H3H32_25035</name>
</gene>
<dbReference type="KEGG" id="sfol:H3H32_25035"/>
<evidence type="ECO:0000313" key="1">
    <source>
        <dbReference type="EMBL" id="QMW01214.1"/>
    </source>
</evidence>
<proteinExistence type="predicted"/>
<dbReference type="AlphaFoldDB" id="A0A7G5GQS2"/>
<protein>
    <submittedName>
        <fullName evidence="1">Uncharacterized protein</fullName>
    </submittedName>
</protein>
<dbReference type="EMBL" id="CP059732">
    <property type="protein sequence ID" value="QMW01214.1"/>
    <property type="molecule type" value="Genomic_DNA"/>
</dbReference>
<accession>A0A7G5GQS2</accession>
<sequence>MERYNSRQNQATASLRKITKLASYQMRALTQQKALVRSSSKQDKIEY</sequence>
<keyword evidence="2" id="KW-1185">Reference proteome</keyword>
<evidence type="ECO:0000313" key="2">
    <source>
        <dbReference type="Proteomes" id="UP000515369"/>
    </source>
</evidence>
<reference evidence="1 2" key="1">
    <citation type="submission" date="2020-07" db="EMBL/GenBank/DDBJ databases">
        <title>Spirosoma foliorum sp. nov., isolated from the leaves on the Nejang mountain Korea, Republic of.</title>
        <authorList>
            <person name="Ho H."/>
            <person name="Lee Y.-J."/>
            <person name="Nurcahyanto D.-A."/>
            <person name="Kim S.-G."/>
        </authorList>
    </citation>
    <scope>NUCLEOTIDE SEQUENCE [LARGE SCALE GENOMIC DNA]</scope>
    <source>
        <strain evidence="1 2">PL0136</strain>
    </source>
</reference>
<dbReference type="RefSeq" id="WP_182458488.1">
    <property type="nucleotide sequence ID" value="NZ_CP059732.1"/>
</dbReference>
<name>A0A7G5GQS2_9BACT</name>